<dbReference type="InterPro" id="IPR024983">
    <property type="entry name" value="CHAT_dom"/>
</dbReference>
<organism evidence="2 3">
    <name type="scientific">Roseofilum halophilum BLCC-M91</name>
    <dbReference type="NCBI Taxonomy" id="3022259"/>
    <lineage>
        <taxon>Bacteria</taxon>
        <taxon>Bacillati</taxon>
        <taxon>Cyanobacteriota</taxon>
        <taxon>Cyanophyceae</taxon>
        <taxon>Desertifilales</taxon>
        <taxon>Desertifilaceae</taxon>
        <taxon>Roseofilum</taxon>
        <taxon>Roseofilum halophilum</taxon>
    </lineage>
</organism>
<keyword evidence="3" id="KW-1185">Reference proteome</keyword>
<evidence type="ECO:0000313" key="3">
    <source>
        <dbReference type="Proteomes" id="UP001231370"/>
    </source>
</evidence>
<sequence>MQPAIATLWKVDDRGTQVLMDEFYQFLETDASIVLAQALRQAQISLIEAQLPATENIDPTSFQHPYYWAPFILIGNGLD</sequence>
<feature type="domain" description="CHAT" evidence="1">
    <location>
        <begin position="4"/>
        <end position="76"/>
    </location>
</feature>
<dbReference type="Proteomes" id="UP001231370">
    <property type="component" value="Unassembled WGS sequence"/>
</dbReference>
<dbReference type="Pfam" id="PF12770">
    <property type="entry name" value="CHAT"/>
    <property type="match status" value="1"/>
</dbReference>
<name>A0ABT7BKQ4_9CYAN</name>
<protein>
    <submittedName>
        <fullName evidence="2">CHAT domain-containing protein</fullName>
    </submittedName>
</protein>
<reference evidence="2 3" key="1">
    <citation type="submission" date="2023-01" db="EMBL/GenBank/DDBJ databases">
        <title>Novel diversity within Roseofilum (Cyanobacteria; Desertifilaceae) from marine benthic mats with descriptions of four novel species.</title>
        <authorList>
            <person name="Wang Y."/>
            <person name="Berthold D.E."/>
            <person name="Hu J."/>
            <person name="Lefler F.W."/>
            <person name="Laughinghouse H.D. IV."/>
        </authorList>
    </citation>
    <scope>NUCLEOTIDE SEQUENCE [LARGE SCALE GENOMIC DNA]</scope>
    <source>
        <strain evidence="2 3">BLCC-M91</strain>
    </source>
</reference>
<accession>A0ABT7BKQ4</accession>
<comment type="caution">
    <text evidence="2">The sequence shown here is derived from an EMBL/GenBank/DDBJ whole genome shotgun (WGS) entry which is preliminary data.</text>
</comment>
<evidence type="ECO:0000313" key="2">
    <source>
        <dbReference type="EMBL" id="MDJ1179777.1"/>
    </source>
</evidence>
<dbReference type="RefSeq" id="WP_283763082.1">
    <property type="nucleotide sequence ID" value="NZ_JAQPOK010000094.1"/>
</dbReference>
<evidence type="ECO:0000259" key="1">
    <source>
        <dbReference type="Pfam" id="PF12770"/>
    </source>
</evidence>
<proteinExistence type="predicted"/>
<dbReference type="EMBL" id="JAQPOK010000094">
    <property type="protein sequence ID" value="MDJ1179777.1"/>
    <property type="molecule type" value="Genomic_DNA"/>
</dbReference>
<gene>
    <name evidence="2" type="ORF">PJF56_12965</name>
</gene>